<keyword evidence="3" id="KW-1185">Reference proteome</keyword>
<dbReference type="SUPFAM" id="SSF49785">
    <property type="entry name" value="Galactose-binding domain-like"/>
    <property type="match status" value="1"/>
</dbReference>
<dbReference type="Proteomes" id="UP000478052">
    <property type="component" value="Unassembled WGS sequence"/>
</dbReference>
<evidence type="ECO:0000313" key="2">
    <source>
        <dbReference type="EMBL" id="KAF0772975.1"/>
    </source>
</evidence>
<dbReference type="Pfam" id="PF00754">
    <property type="entry name" value="F5_F8_type_C"/>
    <property type="match status" value="1"/>
</dbReference>
<comment type="caution">
    <text evidence="2">The sequence shown here is derived from an EMBL/GenBank/DDBJ whole genome shotgun (WGS) entry which is preliminary data.</text>
</comment>
<sequence length="166" mass="19906">MYTPKQQYANNNILYNNDIIQRMVYYCFRIRQEKNGGAWCPKAQISSEVREYLEIDLDEDHLVTWTETQGRWGNGQGQEYTEAFTVEYWRKSIGRWVEYKDSKDCRVLPGNVNTYLSVNQELELPFVASRIRFVPFSTHPRTVCMRVEIYGCPWEREYIYFLLQVI</sequence>
<dbReference type="PROSITE" id="PS50022">
    <property type="entry name" value="FA58C_3"/>
    <property type="match status" value="1"/>
</dbReference>
<evidence type="ECO:0000259" key="1">
    <source>
        <dbReference type="PROSITE" id="PS50022"/>
    </source>
</evidence>
<gene>
    <name evidence="2" type="ORF">FWK35_00019988</name>
</gene>
<organism evidence="2 3">
    <name type="scientific">Aphis craccivora</name>
    <name type="common">Cowpea aphid</name>
    <dbReference type="NCBI Taxonomy" id="307492"/>
    <lineage>
        <taxon>Eukaryota</taxon>
        <taxon>Metazoa</taxon>
        <taxon>Ecdysozoa</taxon>
        <taxon>Arthropoda</taxon>
        <taxon>Hexapoda</taxon>
        <taxon>Insecta</taxon>
        <taxon>Pterygota</taxon>
        <taxon>Neoptera</taxon>
        <taxon>Paraneoptera</taxon>
        <taxon>Hemiptera</taxon>
        <taxon>Sternorrhyncha</taxon>
        <taxon>Aphidomorpha</taxon>
        <taxon>Aphidoidea</taxon>
        <taxon>Aphididae</taxon>
        <taxon>Aphidini</taxon>
        <taxon>Aphis</taxon>
        <taxon>Aphis</taxon>
    </lineage>
</organism>
<reference evidence="2 3" key="1">
    <citation type="submission" date="2019-08" db="EMBL/GenBank/DDBJ databases">
        <title>Whole genome of Aphis craccivora.</title>
        <authorList>
            <person name="Voronova N.V."/>
            <person name="Shulinski R.S."/>
            <person name="Bandarenka Y.V."/>
            <person name="Zhorov D.G."/>
            <person name="Warner D."/>
        </authorList>
    </citation>
    <scope>NUCLEOTIDE SEQUENCE [LARGE SCALE GENOMIC DNA]</scope>
    <source>
        <strain evidence="2">180601</strain>
        <tissue evidence="2">Whole Body</tissue>
    </source>
</reference>
<dbReference type="OrthoDB" id="6071166at2759"/>
<dbReference type="AlphaFoldDB" id="A0A6G0ZNB4"/>
<protein>
    <recommendedName>
        <fullName evidence="1">F5/8 type C domain-containing protein</fullName>
    </recommendedName>
</protein>
<dbReference type="EMBL" id="VUJU01000112">
    <property type="protein sequence ID" value="KAF0772975.1"/>
    <property type="molecule type" value="Genomic_DNA"/>
</dbReference>
<evidence type="ECO:0000313" key="3">
    <source>
        <dbReference type="Proteomes" id="UP000478052"/>
    </source>
</evidence>
<dbReference type="Gene3D" id="2.60.120.260">
    <property type="entry name" value="Galactose-binding domain-like"/>
    <property type="match status" value="1"/>
</dbReference>
<dbReference type="PANTHER" id="PTHR24543">
    <property type="entry name" value="MULTICOPPER OXIDASE-RELATED"/>
    <property type="match status" value="1"/>
</dbReference>
<dbReference type="InterPro" id="IPR000421">
    <property type="entry name" value="FA58C"/>
</dbReference>
<accession>A0A6G0ZNB4</accession>
<dbReference type="PROSITE" id="PS01286">
    <property type="entry name" value="FA58C_2"/>
    <property type="match status" value="1"/>
</dbReference>
<proteinExistence type="predicted"/>
<feature type="domain" description="F5/8 type C" evidence="1">
    <location>
        <begin position="1"/>
        <end position="152"/>
    </location>
</feature>
<dbReference type="InterPro" id="IPR008979">
    <property type="entry name" value="Galactose-bd-like_sf"/>
</dbReference>
<name>A0A6G0ZNB4_APHCR</name>
<dbReference type="PANTHER" id="PTHR24543:SF291">
    <property type="entry name" value="SMOKE ALARM, ISOFORM D"/>
    <property type="match status" value="1"/>
</dbReference>